<proteinExistence type="predicted"/>
<feature type="compositionally biased region" description="Pro residues" evidence="1">
    <location>
        <begin position="126"/>
        <end position="135"/>
    </location>
</feature>
<accession>A0ABM3Q1H2</accession>
<feature type="compositionally biased region" description="Low complexity" evidence="1">
    <location>
        <begin position="157"/>
        <end position="168"/>
    </location>
</feature>
<name>A0ABM3Q1H2_ACIJB</name>
<dbReference type="RefSeq" id="XP_053077769.1">
    <property type="nucleotide sequence ID" value="XM_053221794.1"/>
</dbReference>
<dbReference type="Proteomes" id="UP001652583">
    <property type="component" value="Chromosome C2"/>
</dbReference>
<feature type="compositionally biased region" description="Gly residues" evidence="1">
    <location>
        <begin position="244"/>
        <end position="257"/>
    </location>
</feature>
<evidence type="ECO:0000256" key="1">
    <source>
        <dbReference type="SAM" id="MobiDB-lite"/>
    </source>
</evidence>
<feature type="region of interest" description="Disordered" evidence="1">
    <location>
        <begin position="65"/>
        <end position="257"/>
    </location>
</feature>
<feature type="compositionally biased region" description="Basic residues" evidence="1">
    <location>
        <begin position="194"/>
        <end position="210"/>
    </location>
</feature>
<protein>
    <submittedName>
        <fullName evidence="3">Translation initiation factor IF-2-like</fullName>
    </submittedName>
</protein>
<keyword evidence="2" id="KW-1185">Reference proteome</keyword>
<dbReference type="GeneID" id="128315350"/>
<evidence type="ECO:0000313" key="2">
    <source>
        <dbReference type="Proteomes" id="UP001652583"/>
    </source>
</evidence>
<organism evidence="2 3">
    <name type="scientific">Acinonyx jubatus</name>
    <name type="common">Cheetah</name>
    <dbReference type="NCBI Taxonomy" id="32536"/>
    <lineage>
        <taxon>Eukaryota</taxon>
        <taxon>Metazoa</taxon>
        <taxon>Chordata</taxon>
        <taxon>Craniata</taxon>
        <taxon>Vertebrata</taxon>
        <taxon>Euteleostomi</taxon>
        <taxon>Mammalia</taxon>
        <taxon>Eutheria</taxon>
        <taxon>Laurasiatheria</taxon>
        <taxon>Carnivora</taxon>
        <taxon>Feliformia</taxon>
        <taxon>Felidae</taxon>
        <taxon>Felinae</taxon>
        <taxon>Acinonyx</taxon>
    </lineage>
</organism>
<evidence type="ECO:0000313" key="3">
    <source>
        <dbReference type="RefSeq" id="XP_053077769.1"/>
    </source>
</evidence>
<reference evidence="3" key="1">
    <citation type="submission" date="2025-08" db="UniProtKB">
        <authorList>
            <consortium name="RefSeq"/>
        </authorList>
    </citation>
    <scope>IDENTIFICATION</scope>
    <source>
        <tissue evidence="3">Blood</tissue>
    </source>
</reference>
<gene>
    <name evidence="3" type="primary">LOC128315350</name>
</gene>
<sequence length="257" mass="26292">MTFDLPVPESWAKQCEHLVLEGSALNPTGASNTGARAALRGGSWRRLRARDLSGGYRSLVFGNASELQSSPGRPPTACALERPPPGGDQAEPTGRRPRRQAGRPGGTSGGPERPAGRRGFRHARPDGPPGSPPPMRTEGTGGSRCRAPRDTGLEATGSSAPPGSLPSGRKGPQVRGALAGRDAGPGRGTGGAGRRVRQRGAAGRGRRKRGPALPGVPHARLDRSRNPRVTVLAPVKEVRAAPRHGGGGGGGGPLPQG</sequence>
<feature type="compositionally biased region" description="Gly residues" evidence="1">
    <location>
        <begin position="183"/>
        <end position="193"/>
    </location>
</feature>